<keyword evidence="6" id="KW-1185">Reference proteome</keyword>
<comment type="caution">
    <text evidence="5">The sequence shown here is derived from an EMBL/GenBank/DDBJ whole genome shotgun (WGS) entry which is preliminary data.</text>
</comment>
<evidence type="ECO:0000313" key="5">
    <source>
        <dbReference type="EMBL" id="MCP9610501.1"/>
    </source>
</evidence>
<dbReference type="EMBL" id="JANDHW010000001">
    <property type="protein sequence ID" value="MCP9610501.1"/>
    <property type="molecule type" value="Genomic_DNA"/>
</dbReference>
<dbReference type="InterPro" id="IPR011990">
    <property type="entry name" value="TPR-like_helical_dom_sf"/>
</dbReference>
<feature type="repeat" description="TPR" evidence="3">
    <location>
        <begin position="546"/>
        <end position="579"/>
    </location>
</feature>
<dbReference type="PANTHER" id="PTHR44858">
    <property type="entry name" value="TETRATRICOPEPTIDE REPEAT PROTEIN 6"/>
    <property type="match status" value="1"/>
</dbReference>
<evidence type="ECO:0000256" key="2">
    <source>
        <dbReference type="ARBA" id="ARBA00022803"/>
    </source>
</evidence>
<keyword evidence="4" id="KW-0732">Signal</keyword>
<gene>
    <name evidence="5" type="ORF">NMU02_00140</name>
</gene>
<keyword evidence="2 3" id="KW-0802">TPR repeat</keyword>
<dbReference type="Proteomes" id="UP001205603">
    <property type="component" value="Unassembled WGS sequence"/>
</dbReference>
<evidence type="ECO:0000256" key="4">
    <source>
        <dbReference type="SAM" id="SignalP"/>
    </source>
</evidence>
<dbReference type="Pfam" id="PF13174">
    <property type="entry name" value="TPR_6"/>
    <property type="match status" value="3"/>
</dbReference>
<organism evidence="5 6">
    <name type="scientific">Coprobacter tertius</name>
    <dbReference type="NCBI Taxonomy" id="2944915"/>
    <lineage>
        <taxon>Bacteria</taxon>
        <taxon>Pseudomonadati</taxon>
        <taxon>Bacteroidota</taxon>
        <taxon>Bacteroidia</taxon>
        <taxon>Bacteroidales</taxon>
        <taxon>Barnesiellaceae</taxon>
        <taxon>Coprobacter</taxon>
    </lineage>
</organism>
<sequence>MNKKIILALFFSAEVLIPAMAQVSYRSDLPVSWLERGKQMYSVGNYVGCTDQLTRYKSLSDDPRLIEEADFLIAASAYYMRSPQALSLLQQYIQRYPASGNLIEAQFMEGNVYFFSGKYASAVKKYQKIDIDRLTPDNQEEYLYRTGLSYIKTDRIEEAKPCFSALVSVGKKYKEAAVFYNAYIAYTEKEYDKALQGLYKVKDHAEYGIPASYYITQINYAEGRYETVIQEGESLLARHPGNEFNTELNRLVGESWFRMGEDAKAVGYLEKYVAATAKPLRNSLYSLGVALYRTGDYSGAVKELSRTTNKNDALSQNAYLYLGQSYLKLGDKNNARLAFDVASRATFDKQVQEAALYNYAMTIHETSYSPFDESVLVFEKFLNTFPRSRYADRINDYLVEVYLNTRNYNAALTSINKIKDPTAKILKAKQRILFQLGTQYFTNNEIDKAQREFTAAIALGNYDKEIKAQACFWRGECKYRNGDYAQAAADYRAYLSSTRETGKPIYGLAQYDLGYALFKLRDFSQALEWFRKYVASSPSGQAATLADAYNRMGDCLYYNRQYAQAESNYAQAQSLMPAAGDYALFQKSFMAGLQKNYQAKISGMNRLVTDYPQSQYVDDALFEAGLTYLQVGQREPAIQSFTKIIGDFPQSPVARKAGLQLGMVWFNAGESDKSIAAYKQVIEKYPGSEEAKVAVDDLKSVYLEMNDVSTYADYLKSLGGSVRYEASEMDSLSFLSAERVFLKNPAQTSADGLVKYLQSFPEGAFTTAAHHYLGMWYYNNGEYEQALPQLTAVLQQNDSPYEEDALIRLSDIQYKNHKYDEAISTFKKLEIKASSTENRLAARLGILRSAYELENNEEVIIAADNLLSDTKLSPQLSTEARFYRAMSALKSGQKDKAVADFKILSADARTVYGAEASYRLAQQYFDEGNVSAAEKEINRLIDAGTPHQYWMARGFILLADIYIGKNDNFQARQYLLSLKNNYKGEDDIDSMIEVRLQKLGEN</sequence>
<dbReference type="SUPFAM" id="SSF48452">
    <property type="entry name" value="TPR-like"/>
    <property type="match status" value="4"/>
</dbReference>
<dbReference type="PROSITE" id="PS50005">
    <property type="entry name" value="TPR"/>
    <property type="match status" value="6"/>
</dbReference>
<dbReference type="Pfam" id="PF13432">
    <property type="entry name" value="TPR_16"/>
    <property type="match status" value="4"/>
</dbReference>
<dbReference type="InterPro" id="IPR019734">
    <property type="entry name" value="TPR_rpt"/>
</dbReference>
<feature type="repeat" description="TPR" evidence="3">
    <location>
        <begin position="618"/>
        <end position="651"/>
    </location>
</feature>
<evidence type="ECO:0000313" key="6">
    <source>
        <dbReference type="Proteomes" id="UP001205603"/>
    </source>
</evidence>
<feature type="signal peptide" evidence="4">
    <location>
        <begin position="1"/>
        <end position="21"/>
    </location>
</feature>
<dbReference type="InterPro" id="IPR050498">
    <property type="entry name" value="Ycf3"/>
</dbReference>
<reference evidence="5 6" key="1">
    <citation type="submission" date="2022-07" db="EMBL/GenBank/DDBJ databases">
        <title>Fecal culturing of patients with breast cancer.</title>
        <authorList>
            <person name="Teng N.M.Y."/>
            <person name="Kiu R."/>
            <person name="Evans R."/>
            <person name="Baker D.J."/>
            <person name="Zenner C."/>
            <person name="Robinson S.D."/>
            <person name="Hall L.J."/>
        </authorList>
    </citation>
    <scope>NUCLEOTIDE SEQUENCE [LARGE SCALE GENOMIC DNA]</scope>
    <source>
        <strain evidence="5 6">LH1063</strain>
    </source>
</reference>
<dbReference type="SMART" id="SM00028">
    <property type="entry name" value="TPR"/>
    <property type="match status" value="13"/>
</dbReference>
<proteinExistence type="predicted"/>
<dbReference type="PANTHER" id="PTHR44858:SF1">
    <property type="entry name" value="UDP-N-ACETYLGLUCOSAMINE--PEPTIDE N-ACETYLGLUCOSAMINYLTRANSFERASE SPINDLY-RELATED"/>
    <property type="match status" value="1"/>
</dbReference>
<evidence type="ECO:0000256" key="1">
    <source>
        <dbReference type="ARBA" id="ARBA00022737"/>
    </source>
</evidence>
<feature type="repeat" description="TPR" evidence="3">
    <location>
        <begin position="767"/>
        <end position="800"/>
    </location>
</feature>
<feature type="chain" id="PRO_5045759576" evidence="4">
    <location>
        <begin position="22"/>
        <end position="1002"/>
    </location>
</feature>
<evidence type="ECO:0000256" key="3">
    <source>
        <dbReference type="PROSITE-ProRule" id="PRU00339"/>
    </source>
</evidence>
<dbReference type="Gene3D" id="1.25.40.10">
    <property type="entry name" value="Tetratricopeptide repeat domain"/>
    <property type="match status" value="8"/>
</dbReference>
<accession>A0ABT1MDQ3</accession>
<protein>
    <submittedName>
        <fullName evidence="5">Tetratricopeptide repeat protein</fullName>
    </submittedName>
</protein>
<keyword evidence="1" id="KW-0677">Repeat</keyword>
<feature type="repeat" description="TPR" evidence="3">
    <location>
        <begin position="430"/>
        <end position="463"/>
    </location>
</feature>
<feature type="repeat" description="TPR" evidence="3">
    <location>
        <begin position="507"/>
        <end position="540"/>
    </location>
</feature>
<dbReference type="RefSeq" id="WP_255024981.1">
    <property type="nucleotide sequence ID" value="NZ_JANDHW010000001.1"/>
</dbReference>
<name>A0ABT1MDQ3_9BACT</name>
<feature type="repeat" description="TPR" evidence="3">
    <location>
        <begin position="655"/>
        <end position="688"/>
    </location>
</feature>